<name>A0A4P9YEK0_ROZAC</name>
<reference evidence="2" key="1">
    <citation type="journal article" date="2018" name="Nat. Microbiol.">
        <title>Leveraging single-cell genomics to expand the fungal tree of life.</title>
        <authorList>
            <person name="Ahrendt S.R."/>
            <person name="Quandt C.A."/>
            <person name="Ciobanu D."/>
            <person name="Clum A."/>
            <person name="Salamov A."/>
            <person name="Andreopoulos B."/>
            <person name="Cheng J.F."/>
            <person name="Woyke T."/>
            <person name="Pelin A."/>
            <person name="Henrissat B."/>
            <person name="Reynolds N.K."/>
            <person name="Benny G.L."/>
            <person name="Smith M.E."/>
            <person name="James T.Y."/>
            <person name="Grigoriev I.V."/>
        </authorList>
    </citation>
    <scope>NUCLEOTIDE SEQUENCE [LARGE SCALE GENOMIC DNA]</scope>
    <source>
        <strain evidence="2">CSF55</strain>
    </source>
</reference>
<dbReference type="Proteomes" id="UP000281549">
    <property type="component" value="Unassembled WGS sequence"/>
</dbReference>
<proteinExistence type="predicted"/>
<organism evidence="1 2">
    <name type="scientific">Rozella allomycis (strain CSF55)</name>
    <dbReference type="NCBI Taxonomy" id="988480"/>
    <lineage>
        <taxon>Eukaryota</taxon>
        <taxon>Fungi</taxon>
        <taxon>Fungi incertae sedis</taxon>
        <taxon>Cryptomycota</taxon>
        <taxon>Cryptomycota incertae sedis</taxon>
        <taxon>Rozella</taxon>
    </lineage>
</organism>
<sequence>MEFLGEFLSSALNGNDALFKACIVGVGEVKMDWMSQCKHMTVHSYLNDKYSPYFGITVEEVRQLGVDEEALKHVMKWYGGYYFGDYQVFNPFSLMSWLTRGKECAIFWTGTTSTTYLPEFMKYHEKSIIMDIFTILLEGNSFEIELTSTQVNYSESNWQLKKIMNYLVLTGHLTYLYKAKAVTIPNKEVEHYWENYVMPMLRSKLL</sequence>
<accession>A0A4P9YEK0</accession>
<dbReference type="PANTHER" id="PTHR34825">
    <property type="entry name" value="CONSERVED PROTEIN, WITH A WEAK D-GALACTARATE DEHYDRATASE/ALTRONATE HYDROLASE DOMAIN"/>
    <property type="match status" value="1"/>
</dbReference>
<evidence type="ECO:0000313" key="2">
    <source>
        <dbReference type="Proteomes" id="UP000281549"/>
    </source>
</evidence>
<dbReference type="EMBL" id="ML005670">
    <property type="protein sequence ID" value="RKP17806.1"/>
    <property type="molecule type" value="Genomic_DNA"/>
</dbReference>
<gene>
    <name evidence="1" type="ORF">ROZALSC1DRAFT_23852</name>
</gene>
<dbReference type="AlphaFoldDB" id="A0A4P9YEK0"/>
<protein>
    <submittedName>
        <fullName evidence="1">Uncharacterized protein</fullName>
    </submittedName>
</protein>
<dbReference type="PANTHER" id="PTHR34825:SF1">
    <property type="entry name" value="AAA-ATPASE-LIKE DOMAIN-CONTAINING PROTEIN"/>
    <property type="match status" value="1"/>
</dbReference>
<evidence type="ECO:0000313" key="1">
    <source>
        <dbReference type="EMBL" id="RKP17806.1"/>
    </source>
</evidence>